<evidence type="ECO:0000256" key="1">
    <source>
        <dbReference type="ARBA" id="ARBA00009861"/>
    </source>
</evidence>
<dbReference type="PANTHER" id="PTHR31623:SF61">
    <property type="entry name" value="ACETYL-COA-BENZYLALCOHOL ACETYLTRANSFERASE-LIKE"/>
    <property type="match status" value="1"/>
</dbReference>
<organism evidence="4 5">
    <name type="scientific">Nicotiana sylvestris</name>
    <name type="common">Wood tobacco</name>
    <name type="synonym">South American tobacco</name>
    <dbReference type="NCBI Taxonomy" id="4096"/>
    <lineage>
        <taxon>Eukaryota</taxon>
        <taxon>Viridiplantae</taxon>
        <taxon>Streptophyta</taxon>
        <taxon>Embryophyta</taxon>
        <taxon>Tracheophyta</taxon>
        <taxon>Spermatophyta</taxon>
        <taxon>Magnoliopsida</taxon>
        <taxon>eudicotyledons</taxon>
        <taxon>Gunneridae</taxon>
        <taxon>Pentapetalae</taxon>
        <taxon>asterids</taxon>
        <taxon>lamiids</taxon>
        <taxon>Solanales</taxon>
        <taxon>Solanaceae</taxon>
        <taxon>Nicotianoideae</taxon>
        <taxon>Nicotianeae</taxon>
        <taxon>Nicotiana</taxon>
    </lineage>
</organism>
<proteinExistence type="inferred from homology"/>
<accession>A0A1U7WZ03</accession>
<dbReference type="GO" id="GO:0016746">
    <property type="term" value="F:acyltransferase activity"/>
    <property type="evidence" value="ECO:0007669"/>
    <property type="project" value="UniProtKB-KW"/>
</dbReference>
<keyword evidence="3" id="KW-0012">Acyltransferase</keyword>
<dbReference type="PANTHER" id="PTHR31623">
    <property type="entry name" value="F21J9.9"/>
    <property type="match status" value="1"/>
</dbReference>
<dbReference type="Pfam" id="PF02458">
    <property type="entry name" value="Transferase"/>
    <property type="match status" value="1"/>
</dbReference>
<reference evidence="5" key="2">
    <citation type="submission" date="2025-08" db="UniProtKB">
        <authorList>
            <consortium name="RefSeq"/>
        </authorList>
    </citation>
    <scope>IDENTIFICATION</scope>
    <source>
        <tissue evidence="5">Leaf</tissue>
    </source>
</reference>
<dbReference type="Gene3D" id="3.30.559.10">
    <property type="entry name" value="Chloramphenicol acetyltransferase-like domain"/>
    <property type="match status" value="1"/>
</dbReference>
<dbReference type="AlphaFoldDB" id="A0A1U7WZ03"/>
<dbReference type="Proteomes" id="UP000189701">
    <property type="component" value="Unplaced"/>
</dbReference>
<evidence type="ECO:0000313" key="4">
    <source>
        <dbReference type="Proteomes" id="UP000189701"/>
    </source>
</evidence>
<evidence type="ECO:0000256" key="3">
    <source>
        <dbReference type="ARBA" id="ARBA00023315"/>
    </source>
</evidence>
<reference evidence="4" key="1">
    <citation type="journal article" date="2013" name="Genome Biol.">
        <title>Reference genomes and transcriptomes of Nicotiana sylvestris and Nicotiana tomentosiformis.</title>
        <authorList>
            <person name="Sierro N."/>
            <person name="Battey J.N."/>
            <person name="Ouadi S."/>
            <person name="Bovet L."/>
            <person name="Goepfert S."/>
            <person name="Bakaher N."/>
            <person name="Peitsch M.C."/>
            <person name="Ivanov N.V."/>
        </authorList>
    </citation>
    <scope>NUCLEOTIDE SEQUENCE [LARGE SCALE GENOMIC DNA]</scope>
</reference>
<comment type="similarity">
    <text evidence="1">Belongs to the plant acyltransferase family.</text>
</comment>
<dbReference type="InterPro" id="IPR023213">
    <property type="entry name" value="CAT-like_dom_sf"/>
</dbReference>
<keyword evidence="4" id="KW-1185">Reference proteome</keyword>
<sequence length="110" mass="11942">MWMEAAGGPKWEKLLTHIYPAAGRFAANDNSHSVDCLDQGVTYIKAKVNCQFDDFIKAALKDIDFALNLCPDMVRDASNSPLVVVQVTKFNCGGLALTISTSHSAMDGFT</sequence>
<dbReference type="STRING" id="4096.A0A1U7WZ03"/>
<name>A0A1U7WZ03_NICSY</name>
<gene>
    <name evidence="5" type="primary">LOC104232353</name>
</gene>
<keyword evidence="2" id="KW-0808">Transferase</keyword>
<evidence type="ECO:0000256" key="2">
    <source>
        <dbReference type="ARBA" id="ARBA00022679"/>
    </source>
</evidence>
<evidence type="ECO:0000313" key="5">
    <source>
        <dbReference type="RefSeq" id="XP_009783838.1"/>
    </source>
</evidence>
<dbReference type="RefSeq" id="XP_009783838.1">
    <property type="nucleotide sequence ID" value="XM_009785536.1"/>
</dbReference>
<protein>
    <submittedName>
        <fullName evidence="5">Omega-hydroxypalmitate O-feruloyl transferase-like</fullName>
    </submittedName>
</protein>